<accession>A0A9P4XVY8</accession>
<sequence length="351" mass="39566">MRHESPIRDNPPYWPGGVPQQVQCHPSPVSDDQLQSEIQGWLQFLEESAVTRPAGHPPDDQFELQQRRDLMLRWIAMTQQERDAYYVKSQPRKRWKPPPACFKAPAWEDDTLVTELTVNCLAPQPMSARNRAMWTKIRILLYHFDGEDGPVIDDGKAAVCIPNPALGPGSSLTTMQAFLMWRYVENANFKRMAMTSTGTVVFPSYGGRGPLLLADQQALDTGLLLLCECANNGLMEAHARVRPDEMYELWNLIDPYVLNKSIAELVTMRGGSESDGALNMEQPILDILEKCMSELRGGIDEWMDDIERYAPGYLDMEAAGNGQAPDYDCTKLRGSDELAEIPREEFDNSKA</sequence>
<comment type="caution">
    <text evidence="2">The sequence shown here is derived from an EMBL/GenBank/DDBJ whole genome shotgun (WGS) entry which is preliminary data.</text>
</comment>
<proteinExistence type="predicted"/>
<evidence type="ECO:0000256" key="1">
    <source>
        <dbReference type="SAM" id="MobiDB-lite"/>
    </source>
</evidence>
<feature type="region of interest" description="Disordered" evidence="1">
    <location>
        <begin position="1"/>
        <end position="32"/>
    </location>
</feature>
<dbReference type="RefSeq" id="XP_040772897.1">
    <property type="nucleotide sequence ID" value="XM_040925771.1"/>
</dbReference>
<dbReference type="EMBL" id="MU032351">
    <property type="protein sequence ID" value="KAF3761918.1"/>
    <property type="molecule type" value="Genomic_DNA"/>
</dbReference>
<reference evidence="2" key="1">
    <citation type="journal article" date="2020" name="Phytopathology">
        <title>Genome sequence of the chestnut blight fungus Cryphonectria parasitica EP155: A fundamental resource for an archetypical invasive plant pathogen.</title>
        <authorList>
            <person name="Crouch J.A."/>
            <person name="Dawe A."/>
            <person name="Aerts A."/>
            <person name="Barry K."/>
            <person name="Churchill A.C.L."/>
            <person name="Grimwood J."/>
            <person name="Hillman B."/>
            <person name="Milgroom M.G."/>
            <person name="Pangilinan J."/>
            <person name="Smith M."/>
            <person name="Salamov A."/>
            <person name="Schmutz J."/>
            <person name="Yadav J."/>
            <person name="Grigoriev I.V."/>
            <person name="Nuss D."/>
        </authorList>
    </citation>
    <scope>NUCLEOTIDE SEQUENCE</scope>
    <source>
        <strain evidence="2">EP155</strain>
    </source>
</reference>
<keyword evidence="3" id="KW-1185">Reference proteome</keyword>
<protein>
    <submittedName>
        <fullName evidence="2">Uncharacterized protein</fullName>
    </submittedName>
</protein>
<gene>
    <name evidence="2" type="ORF">M406DRAFT_74842</name>
</gene>
<dbReference type="Proteomes" id="UP000803844">
    <property type="component" value="Unassembled WGS sequence"/>
</dbReference>
<name>A0A9P4XVY8_CRYP1</name>
<dbReference type="GeneID" id="63842900"/>
<feature type="compositionally biased region" description="Polar residues" evidence="1">
    <location>
        <begin position="20"/>
        <end position="32"/>
    </location>
</feature>
<dbReference type="AlphaFoldDB" id="A0A9P4XVY8"/>
<evidence type="ECO:0000313" key="3">
    <source>
        <dbReference type="Proteomes" id="UP000803844"/>
    </source>
</evidence>
<organism evidence="2 3">
    <name type="scientific">Cryphonectria parasitica (strain ATCC 38755 / EP155)</name>
    <dbReference type="NCBI Taxonomy" id="660469"/>
    <lineage>
        <taxon>Eukaryota</taxon>
        <taxon>Fungi</taxon>
        <taxon>Dikarya</taxon>
        <taxon>Ascomycota</taxon>
        <taxon>Pezizomycotina</taxon>
        <taxon>Sordariomycetes</taxon>
        <taxon>Sordariomycetidae</taxon>
        <taxon>Diaporthales</taxon>
        <taxon>Cryphonectriaceae</taxon>
        <taxon>Cryphonectria-Endothia species complex</taxon>
        <taxon>Cryphonectria</taxon>
    </lineage>
</organism>
<dbReference type="OrthoDB" id="5396831at2759"/>
<evidence type="ECO:0000313" key="2">
    <source>
        <dbReference type="EMBL" id="KAF3761918.1"/>
    </source>
</evidence>